<dbReference type="EMBL" id="JH992976">
    <property type="protein sequence ID" value="EKX51244.1"/>
    <property type="molecule type" value="Genomic_DNA"/>
</dbReference>
<gene>
    <name evidence="2" type="ORF">GUITHDRAFT_103161</name>
</gene>
<protein>
    <submittedName>
        <fullName evidence="2 3">Uncharacterized protein</fullName>
    </submittedName>
</protein>
<dbReference type="RefSeq" id="XP_005838224.1">
    <property type="nucleotide sequence ID" value="XM_005838167.1"/>
</dbReference>
<keyword evidence="4" id="KW-1185">Reference proteome</keyword>
<accession>L1JSH1</accession>
<dbReference type="EnsemblProtists" id="EKX51244">
    <property type="protein sequence ID" value="EKX51244"/>
    <property type="gene ID" value="GUITHDRAFT_103161"/>
</dbReference>
<evidence type="ECO:0000313" key="3">
    <source>
        <dbReference type="EnsemblProtists" id="EKX51244"/>
    </source>
</evidence>
<evidence type="ECO:0000313" key="2">
    <source>
        <dbReference type="EMBL" id="EKX51244.1"/>
    </source>
</evidence>
<dbReference type="KEGG" id="gtt:GUITHDRAFT_103161"/>
<name>L1JSH1_GUITC</name>
<feature type="signal peptide" evidence="1">
    <location>
        <begin position="1"/>
        <end position="27"/>
    </location>
</feature>
<dbReference type="HOGENOM" id="CLU_1306896_0_0_1"/>
<keyword evidence="1" id="KW-0732">Signal</keyword>
<sequence length="211" mass="23345">MFTVRETNTIFISLLIVGLSLLDSCASFQVGVQLPGSSRSHHAGRTRSMHLTRLRCSWIPEEKKGLDKDEVKESLSRFMKSAPKGIIKAVQSQVLPVAKDIFVKNVLKQNATTTTNEVVTKPSDNPMKVVSNSTVKANIAPISLVDAPDSSDQLQQLQLLMGLSLADELEEKTSRCVFVVVKRCESLNLHLQIARARQYAKCSEFFAVVDD</sequence>
<evidence type="ECO:0000313" key="4">
    <source>
        <dbReference type="Proteomes" id="UP000011087"/>
    </source>
</evidence>
<dbReference type="PaxDb" id="55529-EKX51244"/>
<feature type="chain" id="PRO_5008771715" evidence="1">
    <location>
        <begin position="28"/>
        <end position="211"/>
    </location>
</feature>
<proteinExistence type="predicted"/>
<evidence type="ECO:0000256" key="1">
    <source>
        <dbReference type="SAM" id="SignalP"/>
    </source>
</evidence>
<reference evidence="2 4" key="1">
    <citation type="journal article" date="2012" name="Nature">
        <title>Algal genomes reveal evolutionary mosaicism and the fate of nucleomorphs.</title>
        <authorList>
            <consortium name="DOE Joint Genome Institute"/>
            <person name="Curtis B.A."/>
            <person name="Tanifuji G."/>
            <person name="Burki F."/>
            <person name="Gruber A."/>
            <person name="Irimia M."/>
            <person name="Maruyama S."/>
            <person name="Arias M.C."/>
            <person name="Ball S.G."/>
            <person name="Gile G.H."/>
            <person name="Hirakawa Y."/>
            <person name="Hopkins J.F."/>
            <person name="Kuo A."/>
            <person name="Rensing S.A."/>
            <person name="Schmutz J."/>
            <person name="Symeonidi A."/>
            <person name="Elias M."/>
            <person name="Eveleigh R.J."/>
            <person name="Herman E.K."/>
            <person name="Klute M.J."/>
            <person name="Nakayama T."/>
            <person name="Obornik M."/>
            <person name="Reyes-Prieto A."/>
            <person name="Armbrust E.V."/>
            <person name="Aves S.J."/>
            <person name="Beiko R.G."/>
            <person name="Coutinho P."/>
            <person name="Dacks J.B."/>
            <person name="Durnford D.G."/>
            <person name="Fast N.M."/>
            <person name="Green B.R."/>
            <person name="Grisdale C.J."/>
            <person name="Hempel F."/>
            <person name="Henrissat B."/>
            <person name="Hoppner M.P."/>
            <person name="Ishida K."/>
            <person name="Kim E."/>
            <person name="Koreny L."/>
            <person name="Kroth P.G."/>
            <person name="Liu Y."/>
            <person name="Malik S.B."/>
            <person name="Maier U.G."/>
            <person name="McRose D."/>
            <person name="Mock T."/>
            <person name="Neilson J.A."/>
            <person name="Onodera N.T."/>
            <person name="Poole A.M."/>
            <person name="Pritham E.J."/>
            <person name="Richards T.A."/>
            <person name="Rocap G."/>
            <person name="Roy S.W."/>
            <person name="Sarai C."/>
            <person name="Schaack S."/>
            <person name="Shirato S."/>
            <person name="Slamovits C.H."/>
            <person name="Spencer D.F."/>
            <person name="Suzuki S."/>
            <person name="Worden A.Z."/>
            <person name="Zauner S."/>
            <person name="Barry K."/>
            <person name="Bell C."/>
            <person name="Bharti A.K."/>
            <person name="Crow J.A."/>
            <person name="Grimwood J."/>
            <person name="Kramer R."/>
            <person name="Lindquist E."/>
            <person name="Lucas S."/>
            <person name="Salamov A."/>
            <person name="McFadden G.I."/>
            <person name="Lane C.E."/>
            <person name="Keeling P.J."/>
            <person name="Gray M.W."/>
            <person name="Grigoriev I.V."/>
            <person name="Archibald J.M."/>
        </authorList>
    </citation>
    <scope>NUCLEOTIDE SEQUENCE</scope>
    <source>
        <strain evidence="2 4">CCMP2712</strain>
    </source>
</reference>
<organism evidence="2">
    <name type="scientific">Guillardia theta (strain CCMP2712)</name>
    <name type="common">Cryptophyte</name>
    <dbReference type="NCBI Taxonomy" id="905079"/>
    <lineage>
        <taxon>Eukaryota</taxon>
        <taxon>Cryptophyceae</taxon>
        <taxon>Pyrenomonadales</taxon>
        <taxon>Geminigeraceae</taxon>
        <taxon>Guillardia</taxon>
    </lineage>
</organism>
<dbReference type="GeneID" id="17308038"/>
<reference evidence="3" key="3">
    <citation type="submission" date="2016-03" db="UniProtKB">
        <authorList>
            <consortium name="EnsemblProtists"/>
        </authorList>
    </citation>
    <scope>IDENTIFICATION</scope>
</reference>
<dbReference type="Proteomes" id="UP000011087">
    <property type="component" value="Unassembled WGS sequence"/>
</dbReference>
<dbReference type="AlphaFoldDB" id="L1JSH1"/>
<reference evidence="4" key="2">
    <citation type="submission" date="2012-11" db="EMBL/GenBank/DDBJ databases">
        <authorList>
            <person name="Kuo A."/>
            <person name="Curtis B.A."/>
            <person name="Tanifuji G."/>
            <person name="Burki F."/>
            <person name="Gruber A."/>
            <person name="Irimia M."/>
            <person name="Maruyama S."/>
            <person name="Arias M.C."/>
            <person name="Ball S.G."/>
            <person name="Gile G.H."/>
            <person name="Hirakawa Y."/>
            <person name="Hopkins J.F."/>
            <person name="Rensing S.A."/>
            <person name="Schmutz J."/>
            <person name="Symeonidi A."/>
            <person name="Elias M."/>
            <person name="Eveleigh R.J."/>
            <person name="Herman E.K."/>
            <person name="Klute M.J."/>
            <person name="Nakayama T."/>
            <person name="Obornik M."/>
            <person name="Reyes-Prieto A."/>
            <person name="Armbrust E.V."/>
            <person name="Aves S.J."/>
            <person name="Beiko R.G."/>
            <person name="Coutinho P."/>
            <person name="Dacks J.B."/>
            <person name="Durnford D.G."/>
            <person name="Fast N.M."/>
            <person name="Green B.R."/>
            <person name="Grisdale C."/>
            <person name="Hempe F."/>
            <person name="Henrissat B."/>
            <person name="Hoppner M.P."/>
            <person name="Ishida K.-I."/>
            <person name="Kim E."/>
            <person name="Koreny L."/>
            <person name="Kroth P.G."/>
            <person name="Liu Y."/>
            <person name="Malik S.-B."/>
            <person name="Maier U.G."/>
            <person name="McRose D."/>
            <person name="Mock T."/>
            <person name="Neilson J.A."/>
            <person name="Onodera N.T."/>
            <person name="Poole A.M."/>
            <person name="Pritham E.J."/>
            <person name="Richards T.A."/>
            <person name="Rocap G."/>
            <person name="Roy S.W."/>
            <person name="Sarai C."/>
            <person name="Schaack S."/>
            <person name="Shirato S."/>
            <person name="Slamovits C.H."/>
            <person name="Spencer D.F."/>
            <person name="Suzuki S."/>
            <person name="Worden A.Z."/>
            <person name="Zauner S."/>
            <person name="Barry K."/>
            <person name="Bell C."/>
            <person name="Bharti A.K."/>
            <person name="Crow J.A."/>
            <person name="Grimwood J."/>
            <person name="Kramer R."/>
            <person name="Lindquist E."/>
            <person name="Lucas S."/>
            <person name="Salamov A."/>
            <person name="McFadden G.I."/>
            <person name="Lane C.E."/>
            <person name="Keeling P.J."/>
            <person name="Gray M.W."/>
            <person name="Grigoriev I.V."/>
            <person name="Archibald J.M."/>
        </authorList>
    </citation>
    <scope>NUCLEOTIDE SEQUENCE</scope>
    <source>
        <strain evidence="4">CCMP2712</strain>
    </source>
</reference>